<evidence type="ECO:0000313" key="1">
    <source>
        <dbReference type="EMBL" id="EKD24935.1"/>
    </source>
</evidence>
<reference evidence="1" key="1">
    <citation type="journal article" date="2012" name="Science">
        <title>Fermentation, hydrogen, and sulfur metabolism in multiple uncultivated bacterial phyla.</title>
        <authorList>
            <person name="Wrighton K.C."/>
            <person name="Thomas B.C."/>
            <person name="Sharon I."/>
            <person name="Miller C.S."/>
            <person name="Castelle C.J."/>
            <person name="VerBerkmoes N.C."/>
            <person name="Wilkins M.J."/>
            <person name="Hettich R.L."/>
            <person name="Lipton M.S."/>
            <person name="Williams K.H."/>
            <person name="Long P.E."/>
            <person name="Banfield J.F."/>
        </authorList>
    </citation>
    <scope>NUCLEOTIDE SEQUENCE [LARGE SCALE GENOMIC DNA]</scope>
</reference>
<sequence length="308" mass="36830">MTILEKELLINEPYLSLDKEKVKINGEEWDYNKLNSCDHIITPTKIYIISNIAHLLQQNIETNWVSIEKVINKMREKDEILTELIHTLSGNDLVGPWKTYQVHNEAIRYSHGETETLKRDEHGRTTIRPSWNFITRDIRNFQPINKKFSKDSEHIYRTSHQVKDSKFPESDTHPNKEKFQSLLDSNYWYDGQYVFHCSNLVKWAIIEDENYNYYGNDRMEIIKDSYNQWYSWYQKLEISHPECCVPVLENFLFDWENVYVVSGFVVHNLTKLCDLTPWANISKEDDDYKIWDKYFRYNGDINSISIMG</sequence>
<comment type="caution">
    <text evidence="1">The sequence shown here is derived from an EMBL/GenBank/DDBJ whole genome shotgun (WGS) entry which is preliminary data.</text>
</comment>
<accession>K1X491</accession>
<gene>
    <name evidence="1" type="ORF">ACD_80C00145G0069</name>
</gene>
<proteinExistence type="predicted"/>
<dbReference type="AlphaFoldDB" id="K1X491"/>
<protein>
    <submittedName>
        <fullName evidence="1">Uncharacterized protein</fullName>
    </submittedName>
</protein>
<name>K1X491_9BACT</name>
<dbReference type="EMBL" id="AMFJ01036152">
    <property type="protein sequence ID" value="EKD24935.1"/>
    <property type="molecule type" value="Genomic_DNA"/>
</dbReference>
<organism evidence="1">
    <name type="scientific">uncultured bacterium</name>
    <name type="common">gcode 4</name>
    <dbReference type="NCBI Taxonomy" id="1234023"/>
    <lineage>
        <taxon>Bacteria</taxon>
        <taxon>environmental samples</taxon>
    </lineage>
</organism>